<sequence length="342" mass="40885">MLKLTEIMDSTCNFCEYQYDFAVIIKKALYEKYSSSQNYTYIRIINDLIFARRSRITNKFKDYLFWDYHDEYMENYFHSPFNILFDTIHFNTISPKNLCPAYFILLQLKPWIITTILKFDNLENTQTQIPLAFQKYYKVVFSKNNNNIVHKDPSFLSKINLMIFNQEVGVQLRLIYQKFCERRQEIKKQKQKKRSQAHSIDKETQTQGFQFIPIIYHKDKQFLQKIIKQQKEKESTQIQFLKLNKQNKTQKYRNSVEINNNRYGSASKISQQSTARVIESYASSRYNSTATQQKIIRSQRTKSQTQDSNNITKALESQFNNQIDIKQTLKRVDSGIKQQKVK</sequence>
<keyword evidence="3" id="KW-1185">Reference proteome</keyword>
<comment type="caution">
    <text evidence="2">The sequence shown here is derived from an EMBL/GenBank/DDBJ whole genome shotgun (WGS) entry which is preliminary data.</text>
</comment>
<evidence type="ECO:0000313" key="2">
    <source>
        <dbReference type="EMBL" id="CAD8106648.1"/>
    </source>
</evidence>
<evidence type="ECO:0000256" key="1">
    <source>
        <dbReference type="SAM" id="MobiDB-lite"/>
    </source>
</evidence>
<accession>A0A8S1PVH1</accession>
<name>A0A8S1PVH1_PARPR</name>
<organism evidence="2 3">
    <name type="scientific">Paramecium primaurelia</name>
    <dbReference type="NCBI Taxonomy" id="5886"/>
    <lineage>
        <taxon>Eukaryota</taxon>
        <taxon>Sar</taxon>
        <taxon>Alveolata</taxon>
        <taxon>Ciliophora</taxon>
        <taxon>Intramacronucleata</taxon>
        <taxon>Oligohymenophorea</taxon>
        <taxon>Peniculida</taxon>
        <taxon>Parameciidae</taxon>
        <taxon>Paramecium</taxon>
    </lineage>
</organism>
<reference evidence="2" key="1">
    <citation type="submission" date="2021-01" db="EMBL/GenBank/DDBJ databases">
        <authorList>
            <consortium name="Genoscope - CEA"/>
            <person name="William W."/>
        </authorList>
    </citation>
    <scope>NUCLEOTIDE SEQUENCE</scope>
</reference>
<evidence type="ECO:0000313" key="3">
    <source>
        <dbReference type="Proteomes" id="UP000688137"/>
    </source>
</evidence>
<protein>
    <submittedName>
        <fullName evidence="2">Uncharacterized protein</fullName>
    </submittedName>
</protein>
<dbReference type="EMBL" id="CAJJDM010000134">
    <property type="protein sequence ID" value="CAD8106648.1"/>
    <property type="molecule type" value="Genomic_DNA"/>
</dbReference>
<dbReference type="AlphaFoldDB" id="A0A8S1PVH1"/>
<feature type="region of interest" description="Disordered" evidence="1">
    <location>
        <begin position="289"/>
        <end position="308"/>
    </location>
</feature>
<dbReference type="Proteomes" id="UP000688137">
    <property type="component" value="Unassembled WGS sequence"/>
</dbReference>
<proteinExistence type="predicted"/>
<gene>
    <name evidence="2" type="ORF">PPRIM_AZ9-3.1.T1310094</name>
</gene>